<dbReference type="PROSITE" id="PS00463">
    <property type="entry name" value="ZN2_CY6_FUNGAL_1"/>
    <property type="match status" value="1"/>
</dbReference>
<dbReference type="PANTHER" id="PTHR38791">
    <property type="entry name" value="ZN(II)2CYS6 TRANSCRIPTION FACTOR (EUROFUNG)-RELATED-RELATED"/>
    <property type="match status" value="1"/>
</dbReference>
<dbReference type="Pfam" id="PF11951">
    <property type="entry name" value="Fungal_trans_2"/>
    <property type="match status" value="1"/>
</dbReference>
<proteinExistence type="predicted"/>
<keyword evidence="4" id="KW-0539">Nucleus</keyword>
<accession>A0ABR4HLW8</accession>
<keyword evidence="2" id="KW-0238">DNA-binding</keyword>
<evidence type="ECO:0000256" key="2">
    <source>
        <dbReference type="ARBA" id="ARBA00023125"/>
    </source>
</evidence>
<sequence length="458" mass="50940">MVYYGALSKGCEQCRRRKIKCDERKPSCLKCESSNRSCPGYRDLTAISFRDESARVIRKTRQRGASASYGRTITCNPSPCTEDLAAGFFFSMYNIYNGPYFSMVSRDWLCEIYVNDPTCDVLRAAIEAVGMAGLSNTSYAPHLAVQAQARYGKALSALDGALQDPCVATRDTTLMTVILLGLFELVSTDAADESGYWIAHAAGALALLQLRGPDQFARPRGGQLYVFTRSQILSACMTQKLPVPPAIVSTTYDFETSTLRQLWKASGYATPGSISEICFRLVNLRALIAHDGLVDPIFIREHAFAIDADLEEWKASAQIRWAYETISAPNTSRSAFMEKHHHYANLWVATAWLNYRLLRILVNKLIIENELKLEYADEILSRAREIVKHLSTEICISVGSFDGTPHILSVIQPLSVVAEESLNPVAVRSFAVEQLYRIQYSMGVRQAGRLADIASLLL</sequence>
<keyword evidence="1" id="KW-0805">Transcription regulation</keyword>
<dbReference type="InterPro" id="IPR053175">
    <property type="entry name" value="DHMBA_Reg_Transcription_Factor"/>
</dbReference>
<dbReference type="InterPro" id="IPR021858">
    <property type="entry name" value="Fun_TF"/>
</dbReference>
<evidence type="ECO:0000313" key="7">
    <source>
        <dbReference type="Proteomes" id="UP001610334"/>
    </source>
</evidence>
<keyword evidence="7" id="KW-1185">Reference proteome</keyword>
<keyword evidence="3" id="KW-0804">Transcription</keyword>
<protein>
    <recommendedName>
        <fullName evidence="5">Zn(2)-C6 fungal-type domain-containing protein</fullName>
    </recommendedName>
</protein>
<evidence type="ECO:0000256" key="3">
    <source>
        <dbReference type="ARBA" id="ARBA00023163"/>
    </source>
</evidence>
<organism evidence="6 7">
    <name type="scientific">Aspergillus granulosus</name>
    <dbReference type="NCBI Taxonomy" id="176169"/>
    <lineage>
        <taxon>Eukaryota</taxon>
        <taxon>Fungi</taxon>
        <taxon>Dikarya</taxon>
        <taxon>Ascomycota</taxon>
        <taxon>Pezizomycotina</taxon>
        <taxon>Eurotiomycetes</taxon>
        <taxon>Eurotiomycetidae</taxon>
        <taxon>Eurotiales</taxon>
        <taxon>Aspergillaceae</taxon>
        <taxon>Aspergillus</taxon>
        <taxon>Aspergillus subgen. Nidulantes</taxon>
    </lineage>
</organism>
<dbReference type="PROSITE" id="PS50048">
    <property type="entry name" value="ZN2_CY6_FUNGAL_2"/>
    <property type="match status" value="1"/>
</dbReference>
<dbReference type="InterPro" id="IPR036864">
    <property type="entry name" value="Zn2-C6_fun-type_DNA-bd_sf"/>
</dbReference>
<evidence type="ECO:0000256" key="4">
    <source>
        <dbReference type="ARBA" id="ARBA00023242"/>
    </source>
</evidence>
<evidence type="ECO:0000259" key="5">
    <source>
        <dbReference type="PROSITE" id="PS50048"/>
    </source>
</evidence>
<dbReference type="CDD" id="cd00067">
    <property type="entry name" value="GAL4"/>
    <property type="match status" value="1"/>
</dbReference>
<dbReference type="Gene3D" id="4.10.240.10">
    <property type="entry name" value="Zn(2)-C6 fungal-type DNA-binding domain"/>
    <property type="match status" value="1"/>
</dbReference>
<dbReference type="PANTHER" id="PTHR38791:SF5">
    <property type="entry name" value="TRANSCRIPTION FACTOR DBAG-RELATED"/>
    <property type="match status" value="1"/>
</dbReference>
<evidence type="ECO:0000256" key="1">
    <source>
        <dbReference type="ARBA" id="ARBA00023015"/>
    </source>
</evidence>
<dbReference type="SUPFAM" id="SSF57701">
    <property type="entry name" value="Zn2/Cys6 DNA-binding domain"/>
    <property type="match status" value="1"/>
</dbReference>
<dbReference type="Pfam" id="PF00172">
    <property type="entry name" value="Zn_clus"/>
    <property type="match status" value="1"/>
</dbReference>
<gene>
    <name evidence="6" type="ORF">BJX63DRAFT_441558</name>
</gene>
<name>A0ABR4HLW8_9EURO</name>
<dbReference type="SMART" id="SM00066">
    <property type="entry name" value="GAL4"/>
    <property type="match status" value="1"/>
</dbReference>
<dbReference type="InterPro" id="IPR001138">
    <property type="entry name" value="Zn2Cys6_DnaBD"/>
</dbReference>
<evidence type="ECO:0000313" key="6">
    <source>
        <dbReference type="EMBL" id="KAL2816473.1"/>
    </source>
</evidence>
<reference evidence="6 7" key="1">
    <citation type="submission" date="2024-07" db="EMBL/GenBank/DDBJ databases">
        <title>Section-level genome sequencing and comparative genomics of Aspergillus sections Usti and Cavernicolus.</title>
        <authorList>
            <consortium name="Lawrence Berkeley National Laboratory"/>
            <person name="Nybo J.L."/>
            <person name="Vesth T.C."/>
            <person name="Theobald S."/>
            <person name="Frisvad J.C."/>
            <person name="Larsen T.O."/>
            <person name="Kjaerboelling I."/>
            <person name="Rothschild-Mancinelli K."/>
            <person name="Lyhne E.K."/>
            <person name="Kogle M.E."/>
            <person name="Barry K."/>
            <person name="Clum A."/>
            <person name="Na H."/>
            <person name="Ledsgaard L."/>
            <person name="Lin J."/>
            <person name="Lipzen A."/>
            <person name="Kuo A."/>
            <person name="Riley R."/>
            <person name="Mondo S."/>
            <person name="Labutti K."/>
            <person name="Haridas S."/>
            <person name="Pangalinan J."/>
            <person name="Salamov A.A."/>
            <person name="Simmons B.A."/>
            <person name="Magnuson J.K."/>
            <person name="Chen J."/>
            <person name="Drula E."/>
            <person name="Henrissat B."/>
            <person name="Wiebenga A."/>
            <person name="Lubbers R.J."/>
            <person name="Gomes A.C."/>
            <person name="Makela M.R."/>
            <person name="Stajich J."/>
            <person name="Grigoriev I.V."/>
            <person name="Mortensen U.H."/>
            <person name="De Vries R.P."/>
            <person name="Baker S.E."/>
            <person name="Andersen M.R."/>
        </authorList>
    </citation>
    <scope>NUCLEOTIDE SEQUENCE [LARGE SCALE GENOMIC DNA]</scope>
    <source>
        <strain evidence="6 7">CBS 588.65</strain>
    </source>
</reference>
<feature type="domain" description="Zn(2)-C6 fungal-type" evidence="5">
    <location>
        <begin position="10"/>
        <end position="38"/>
    </location>
</feature>
<comment type="caution">
    <text evidence="6">The sequence shown here is derived from an EMBL/GenBank/DDBJ whole genome shotgun (WGS) entry which is preliminary data.</text>
</comment>
<dbReference type="Proteomes" id="UP001610334">
    <property type="component" value="Unassembled WGS sequence"/>
</dbReference>
<dbReference type="EMBL" id="JBFXLT010000022">
    <property type="protein sequence ID" value="KAL2816473.1"/>
    <property type="molecule type" value="Genomic_DNA"/>
</dbReference>